<dbReference type="PANTHER" id="PTHR12687:SF4">
    <property type="entry name" value="NUCLEOLAR COMPLEX PROTEIN 2 HOMOLOG"/>
    <property type="match status" value="1"/>
</dbReference>
<reference evidence="4" key="1">
    <citation type="journal article" date="2018" name="DNA Res.">
        <title>Multiple hybrid de novo genome assembly of finger millet, an orphan allotetraploid crop.</title>
        <authorList>
            <person name="Hatakeyama M."/>
            <person name="Aluri S."/>
            <person name="Balachadran M.T."/>
            <person name="Sivarajan S.R."/>
            <person name="Patrignani A."/>
            <person name="Gruter S."/>
            <person name="Poveda L."/>
            <person name="Shimizu-Inatsugi R."/>
            <person name="Baeten J."/>
            <person name="Francoijs K.J."/>
            <person name="Nataraja K.N."/>
            <person name="Reddy Y.A.N."/>
            <person name="Phadnis S."/>
            <person name="Ravikumar R.L."/>
            <person name="Schlapbach R."/>
            <person name="Sreeman S.M."/>
            <person name="Shimizu K.K."/>
        </authorList>
    </citation>
    <scope>NUCLEOTIDE SEQUENCE</scope>
</reference>
<evidence type="ECO:0000256" key="2">
    <source>
        <dbReference type="ARBA" id="ARBA00005907"/>
    </source>
</evidence>
<comment type="similarity">
    <text evidence="2">Belongs to the NOC2 family.</text>
</comment>
<evidence type="ECO:0000256" key="3">
    <source>
        <dbReference type="ARBA" id="ARBA00023242"/>
    </source>
</evidence>
<dbReference type="GO" id="GO:0005654">
    <property type="term" value="C:nucleoplasm"/>
    <property type="evidence" value="ECO:0007669"/>
    <property type="project" value="TreeGrafter"/>
</dbReference>
<comment type="caution">
    <text evidence="4">The sequence shown here is derived from an EMBL/GenBank/DDBJ whole genome shotgun (WGS) entry which is preliminary data.</text>
</comment>
<reference evidence="4" key="2">
    <citation type="submission" date="2021-12" db="EMBL/GenBank/DDBJ databases">
        <title>Resequencing data analysis of finger millet.</title>
        <authorList>
            <person name="Hatakeyama M."/>
            <person name="Aluri S."/>
            <person name="Balachadran M.T."/>
            <person name="Sivarajan S.R."/>
            <person name="Poveda L."/>
            <person name="Shimizu-Inatsugi R."/>
            <person name="Schlapbach R."/>
            <person name="Sreeman S.M."/>
            <person name="Shimizu K.K."/>
        </authorList>
    </citation>
    <scope>NUCLEOTIDE SEQUENCE</scope>
</reference>
<proteinExistence type="inferred from homology"/>
<keyword evidence="5" id="KW-1185">Reference proteome</keyword>
<gene>
    <name evidence="4" type="primary">ga07444</name>
    <name evidence="4" type="ORF">PR202_ga07444</name>
</gene>
<dbReference type="EMBL" id="BQKI01000003">
    <property type="protein sequence ID" value="GJM91101.1"/>
    <property type="molecule type" value="Genomic_DNA"/>
</dbReference>
<dbReference type="GO" id="GO:0030690">
    <property type="term" value="C:Noc1p-Noc2p complex"/>
    <property type="evidence" value="ECO:0007669"/>
    <property type="project" value="TreeGrafter"/>
</dbReference>
<evidence type="ECO:0000256" key="1">
    <source>
        <dbReference type="ARBA" id="ARBA00004123"/>
    </source>
</evidence>
<dbReference type="AlphaFoldDB" id="A0AAV5BY25"/>
<organism evidence="4 5">
    <name type="scientific">Eleusine coracana subsp. coracana</name>
    <dbReference type="NCBI Taxonomy" id="191504"/>
    <lineage>
        <taxon>Eukaryota</taxon>
        <taxon>Viridiplantae</taxon>
        <taxon>Streptophyta</taxon>
        <taxon>Embryophyta</taxon>
        <taxon>Tracheophyta</taxon>
        <taxon>Spermatophyta</taxon>
        <taxon>Magnoliopsida</taxon>
        <taxon>Liliopsida</taxon>
        <taxon>Poales</taxon>
        <taxon>Poaceae</taxon>
        <taxon>PACMAD clade</taxon>
        <taxon>Chloridoideae</taxon>
        <taxon>Cynodonteae</taxon>
        <taxon>Eleusininae</taxon>
        <taxon>Eleusine</taxon>
    </lineage>
</organism>
<evidence type="ECO:0000313" key="5">
    <source>
        <dbReference type="Proteomes" id="UP001054889"/>
    </source>
</evidence>
<dbReference type="InterPro" id="IPR005343">
    <property type="entry name" value="Noc2"/>
</dbReference>
<name>A0AAV5BY25_ELECO</name>
<dbReference type="GO" id="GO:0042273">
    <property type="term" value="P:ribosomal large subunit biogenesis"/>
    <property type="evidence" value="ECO:0007669"/>
    <property type="project" value="TreeGrafter"/>
</dbReference>
<evidence type="ECO:0000313" key="4">
    <source>
        <dbReference type="EMBL" id="GJM91101.1"/>
    </source>
</evidence>
<dbReference type="Proteomes" id="UP001054889">
    <property type="component" value="Unassembled WGS sequence"/>
</dbReference>
<keyword evidence="3" id="KW-0539">Nucleus</keyword>
<protein>
    <submittedName>
        <fullName evidence="4">Uncharacterized protein</fullName>
    </submittedName>
</protein>
<dbReference type="PANTHER" id="PTHR12687">
    <property type="entry name" value="NUCLEOLAR COMPLEX 2 AND RAD4-RELATED"/>
    <property type="match status" value="1"/>
</dbReference>
<sequence>MEMVDSWCNGAEDGKIGSIQSILRTFRKACHYGEDQGDNSDTFSVMYGSVLNKVVHFVLKHMDRILGELLGALSFGGKKEAMSMLMIAKSWKEHVTFCIALMFVYRVFHLPKFACTNNRLYCIPGLEDVVQVQCPLFHLCSFETCAFG</sequence>
<comment type="subcellular location">
    <subcellularLocation>
        <location evidence="1">Nucleus</location>
    </subcellularLocation>
</comment>
<dbReference type="GO" id="GO:0030691">
    <property type="term" value="C:Noc2p-Noc3p complex"/>
    <property type="evidence" value="ECO:0007669"/>
    <property type="project" value="TreeGrafter"/>
</dbReference>
<accession>A0AAV5BY25</accession>
<dbReference type="GO" id="GO:0005730">
    <property type="term" value="C:nucleolus"/>
    <property type="evidence" value="ECO:0007669"/>
    <property type="project" value="TreeGrafter"/>
</dbReference>